<dbReference type="AlphaFoldDB" id="B9JLW7"/>
<dbReference type="GO" id="GO:0015888">
    <property type="term" value="P:thiamine transport"/>
    <property type="evidence" value="ECO:0007669"/>
    <property type="project" value="TreeGrafter"/>
</dbReference>
<dbReference type="Gene3D" id="3.40.190.10">
    <property type="entry name" value="Periplasmic binding protein-like II"/>
    <property type="match status" value="2"/>
</dbReference>
<dbReference type="PROSITE" id="PS51318">
    <property type="entry name" value="TAT"/>
    <property type="match status" value="1"/>
</dbReference>
<dbReference type="GO" id="GO:0030288">
    <property type="term" value="C:outer membrane-bounded periplasmic space"/>
    <property type="evidence" value="ECO:0007669"/>
    <property type="project" value="TreeGrafter"/>
</dbReference>
<evidence type="ECO:0000313" key="5">
    <source>
        <dbReference type="Proteomes" id="UP000001600"/>
    </source>
</evidence>
<accession>B9JLW7</accession>
<dbReference type="GO" id="GO:0030975">
    <property type="term" value="F:thiamine binding"/>
    <property type="evidence" value="ECO:0007669"/>
    <property type="project" value="TreeGrafter"/>
</dbReference>
<dbReference type="STRING" id="311403.Arad_7109"/>
<evidence type="ECO:0000256" key="1">
    <source>
        <dbReference type="ARBA" id="ARBA00022729"/>
    </source>
</evidence>
<gene>
    <name evidence="4" type="ordered locus">Arad_7109</name>
</gene>
<dbReference type="Proteomes" id="UP000001600">
    <property type="component" value="Chromosome 2"/>
</dbReference>
<dbReference type="Pfam" id="PF13416">
    <property type="entry name" value="SBP_bac_8"/>
    <property type="match status" value="1"/>
</dbReference>
<evidence type="ECO:0000256" key="3">
    <source>
        <dbReference type="SAM" id="SignalP"/>
    </source>
</evidence>
<keyword evidence="1 3" id="KW-0732">Signal</keyword>
<organism evidence="4 5">
    <name type="scientific">Rhizobium rhizogenes (strain K84 / ATCC BAA-868)</name>
    <name type="common">Agrobacterium radiobacter</name>
    <dbReference type="NCBI Taxonomy" id="311403"/>
    <lineage>
        <taxon>Bacteria</taxon>
        <taxon>Pseudomonadati</taxon>
        <taxon>Pseudomonadota</taxon>
        <taxon>Alphaproteobacteria</taxon>
        <taxon>Hyphomicrobiales</taxon>
        <taxon>Rhizobiaceae</taxon>
        <taxon>Rhizobium/Agrobacterium group</taxon>
        <taxon>Rhizobium</taxon>
    </lineage>
</organism>
<evidence type="ECO:0000256" key="2">
    <source>
        <dbReference type="ARBA" id="ARBA00022764"/>
    </source>
</evidence>
<feature type="chain" id="PRO_5002887223" evidence="3">
    <location>
        <begin position="35"/>
        <end position="351"/>
    </location>
</feature>
<dbReference type="KEGG" id="ara:Arad_7109"/>
<keyword evidence="2" id="KW-0574">Periplasm</keyword>
<dbReference type="PANTHER" id="PTHR30006:SF2">
    <property type="entry name" value="ABC TRANSPORTER SUBSTRATE-BINDING PROTEIN"/>
    <property type="match status" value="1"/>
</dbReference>
<dbReference type="GO" id="GO:0030976">
    <property type="term" value="F:thiamine pyrophosphate binding"/>
    <property type="evidence" value="ECO:0007669"/>
    <property type="project" value="TreeGrafter"/>
</dbReference>
<sequence>MTRGTEMMNMNRRQLLAGMGGLAAASMISLPARAQGKTLVVPTLGGAWEQFWRSTLAPAFTAKSGAAVTLDAGNGRVWSANLRAAGAENPPYSILMTNEAFASSLRKEGFFEKLDLTKLSNYNDLYSLAKKTDGWGAVAMVSPIGIAYRTDMVKTPPKGWKDLWENPEFKGRIGLYNFANTAGKMELMLASKIFGKDQYDIDAGFKALEKLGPVIQADFNLSTGLAAGEFVVAPFDFGEVARLRSQGLPIDVVVPEEGMLMFDQTLNILAHAPEKELAYQYADFLLSPEGQIPLMKQFFVSPTNSKVVVPADLQKDVPISGETMDKILTWDWNFMNQKQAEFSETWAKVMR</sequence>
<evidence type="ECO:0000313" key="4">
    <source>
        <dbReference type="EMBL" id="ACM28681.1"/>
    </source>
</evidence>
<dbReference type="eggNOG" id="COG0687">
    <property type="taxonomic scope" value="Bacteria"/>
</dbReference>
<dbReference type="HOGENOM" id="CLU_026974_4_1_5"/>
<reference evidence="4 5" key="1">
    <citation type="journal article" date="2009" name="J. Bacteriol.">
        <title>Genome sequences of three Agrobacterium biovars help elucidate the evolution of multichromosome genomes in bacteria.</title>
        <authorList>
            <person name="Slater S.C."/>
            <person name="Goldman B.S."/>
            <person name="Goodner B."/>
            <person name="Setubal J.C."/>
            <person name="Farrand S.K."/>
            <person name="Nester E.W."/>
            <person name="Burr T.J."/>
            <person name="Banta L."/>
            <person name="Dickerman A.W."/>
            <person name="Paulsen I."/>
            <person name="Otten L."/>
            <person name="Suen G."/>
            <person name="Welch R."/>
            <person name="Almeida N.F."/>
            <person name="Arnold F."/>
            <person name="Burton O.T."/>
            <person name="Du Z."/>
            <person name="Ewing A."/>
            <person name="Godsy E."/>
            <person name="Heisel S."/>
            <person name="Houmiel K.L."/>
            <person name="Jhaveri J."/>
            <person name="Lu J."/>
            <person name="Miller N.M."/>
            <person name="Norton S."/>
            <person name="Chen Q."/>
            <person name="Phoolcharoen W."/>
            <person name="Ohlin V."/>
            <person name="Ondrusek D."/>
            <person name="Pride N."/>
            <person name="Stricklin S.L."/>
            <person name="Sun J."/>
            <person name="Wheeler C."/>
            <person name="Wilson L."/>
            <person name="Zhu H."/>
            <person name="Wood D.W."/>
        </authorList>
    </citation>
    <scope>NUCLEOTIDE SEQUENCE [LARGE SCALE GENOMIC DNA]</scope>
    <source>
        <strain evidence="5">K84 / ATCC BAA-868</strain>
    </source>
</reference>
<name>B9JLW7_RHIR8</name>
<proteinExistence type="predicted"/>
<dbReference type="SUPFAM" id="SSF53850">
    <property type="entry name" value="Periplasmic binding protein-like II"/>
    <property type="match status" value="1"/>
</dbReference>
<dbReference type="InterPro" id="IPR006059">
    <property type="entry name" value="SBP"/>
</dbReference>
<dbReference type="PANTHER" id="PTHR30006">
    <property type="entry name" value="THIAMINE-BINDING PERIPLASMIC PROTEIN-RELATED"/>
    <property type="match status" value="1"/>
</dbReference>
<dbReference type="InterPro" id="IPR006311">
    <property type="entry name" value="TAT_signal"/>
</dbReference>
<dbReference type="EMBL" id="CP000629">
    <property type="protein sequence ID" value="ACM28681.1"/>
    <property type="molecule type" value="Genomic_DNA"/>
</dbReference>
<feature type="signal peptide" evidence="3">
    <location>
        <begin position="1"/>
        <end position="34"/>
    </location>
</feature>
<protein>
    <submittedName>
        <fullName evidence="4">ABC transporter substrate-binding protein</fullName>
    </submittedName>
</protein>
<dbReference type="CDD" id="cd13589">
    <property type="entry name" value="PBP2_polyamine_RpCGA009"/>
    <property type="match status" value="1"/>
</dbReference>